<evidence type="ECO:0000313" key="4">
    <source>
        <dbReference type="EMBL" id="NKF23483.1"/>
    </source>
</evidence>
<dbReference type="InterPro" id="IPR006076">
    <property type="entry name" value="FAD-dep_OxRdtase"/>
</dbReference>
<dbReference type="Gene3D" id="3.50.50.60">
    <property type="entry name" value="FAD/NAD(P)-binding domain"/>
    <property type="match status" value="1"/>
</dbReference>
<evidence type="ECO:0000259" key="3">
    <source>
        <dbReference type="Pfam" id="PF01266"/>
    </source>
</evidence>
<organism evidence="4 5">
    <name type="scientific">Solimonas marina</name>
    <dbReference type="NCBI Taxonomy" id="2714601"/>
    <lineage>
        <taxon>Bacteria</taxon>
        <taxon>Pseudomonadati</taxon>
        <taxon>Pseudomonadota</taxon>
        <taxon>Gammaproteobacteria</taxon>
        <taxon>Nevskiales</taxon>
        <taxon>Nevskiaceae</taxon>
        <taxon>Solimonas</taxon>
    </lineage>
</organism>
<dbReference type="AlphaFoldDB" id="A0A970B742"/>
<dbReference type="EMBL" id="JAAVXB010000008">
    <property type="protein sequence ID" value="NKF23483.1"/>
    <property type="molecule type" value="Genomic_DNA"/>
</dbReference>
<keyword evidence="1" id="KW-0560">Oxidoreductase</keyword>
<evidence type="ECO:0000256" key="2">
    <source>
        <dbReference type="SAM" id="SignalP"/>
    </source>
</evidence>
<dbReference type="PANTHER" id="PTHR13847:SF289">
    <property type="entry name" value="GLYCINE OXIDASE"/>
    <property type="match status" value="1"/>
</dbReference>
<keyword evidence="2" id="KW-0732">Signal</keyword>
<dbReference type="InterPro" id="IPR036188">
    <property type="entry name" value="FAD/NAD-bd_sf"/>
</dbReference>
<sequence>MQRRTFLAASAAALYSLALPAARAAESRKVVVIGAGIIGASIAYHLAKRGASVTVLEKIRPAAGTTEKSFAWLNAFSKKPHPYYEMNHRGIAGWHRVQQELSDGMLPLQWGGCVQWFDDDQSVARVRDAVRQHESWGYPSQMIDPARVPRLLPDVTPGTMRGAAFNDIEGTVNPSVAANALLQGAQRLGAQVEFPVEVEGFELSKSRVTKVRTNGGAIDADSIVIAAGNASPELARPLGLTVALKNSPGLLAHTAPRPIVLERLAFGPGANIKQNPDGSIVTGASFGGTPGVEATREIGESLLRNAQRYLPALAGVPLDNITLGYRVMPADGYPIIGASKTVPNAYVAAMHSGMTLAPLVGELVAMEVLDGIRVDLLETFRPDRFA</sequence>
<protein>
    <submittedName>
        <fullName evidence="4">FAD-binding oxidoreductase</fullName>
    </submittedName>
</protein>
<feature type="signal peptide" evidence="2">
    <location>
        <begin position="1"/>
        <end position="24"/>
    </location>
</feature>
<dbReference type="GO" id="GO:0016491">
    <property type="term" value="F:oxidoreductase activity"/>
    <property type="evidence" value="ECO:0007669"/>
    <property type="project" value="UniProtKB-KW"/>
</dbReference>
<dbReference type="Proteomes" id="UP000653472">
    <property type="component" value="Unassembled WGS sequence"/>
</dbReference>
<keyword evidence="5" id="KW-1185">Reference proteome</keyword>
<dbReference type="Pfam" id="PF01266">
    <property type="entry name" value="DAO"/>
    <property type="match status" value="1"/>
</dbReference>
<dbReference type="PANTHER" id="PTHR13847">
    <property type="entry name" value="SARCOSINE DEHYDROGENASE-RELATED"/>
    <property type="match status" value="1"/>
</dbReference>
<dbReference type="PROSITE" id="PS51318">
    <property type="entry name" value="TAT"/>
    <property type="match status" value="1"/>
</dbReference>
<feature type="domain" description="FAD dependent oxidoreductase" evidence="3">
    <location>
        <begin position="29"/>
        <end position="365"/>
    </location>
</feature>
<name>A0A970B742_9GAMM</name>
<evidence type="ECO:0000313" key="5">
    <source>
        <dbReference type="Proteomes" id="UP000653472"/>
    </source>
</evidence>
<reference evidence="4" key="1">
    <citation type="submission" date="2020-03" db="EMBL/GenBank/DDBJ databases">
        <title>Solimonas marina sp. nov., isolated from deep seawater of the Pacific Ocean.</title>
        <authorList>
            <person name="Liu X."/>
            <person name="Lai Q."/>
            <person name="Sun F."/>
            <person name="Gai Y."/>
            <person name="Li G."/>
            <person name="Shao Z."/>
        </authorList>
    </citation>
    <scope>NUCLEOTIDE SEQUENCE</scope>
    <source>
        <strain evidence="4">C16B3</strain>
    </source>
</reference>
<accession>A0A970B742</accession>
<dbReference type="GO" id="GO:0005737">
    <property type="term" value="C:cytoplasm"/>
    <property type="evidence" value="ECO:0007669"/>
    <property type="project" value="TreeGrafter"/>
</dbReference>
<gene>
    <name evidence="4" type="ORF">G7Y82_14280</name>
</gene>
<dbReference type="Gene3D" id="3.30.9.10">
    <property type="entry name" value="D-Amino Acid Oxidase, subunit A, domain 2"/>
    <property type="match status" value="1"/>
</dbReference>
<proteinExistence type="predicted"/>
<comment type="caution">
    <text evidence="4">The sequence shown here is derived from an EMBL/GenBank/DDBJ whole genome shotgun (WGS) entry which is preliminary data.</text>
</comment>
<dbReference type="RefSeq" id="WP_168148809.1">
    <property type="nucleotide sequence ID" value="NZ_JAAVXB010000008.1"/>
</dbReference>
<feature type="chain" id="PRO_5036717876" evidence="2">
    <location>
        <begin position="25"/>
        <end position="386"/>
    </location>
</feature>
<evidence type="ECO:0000256" key="1">
    <source>
        <dbReference type="ARBA" id="ARBA00023002"/>
    </source>
</evidence>
<dbReference type="SUPFAM" id="SSF51905">
    <property type="entry name" value="FAD/NAD(P)-binding domain"/>
    <property type="match status" value="1"/>
</dbReference>
<dbReference type="InterPro" id="IPR006311">
    <property type="entry name" value="TAT_signal"/>
</dbReference>